<feature type="domain" description="UBP-type" evidence="2">
    <location>
        <begin position="34"/>
        <end position="132"/>
    </location>
</feature>
<keyword evidence="1" id="KW-0862">Zinc</keyword>
<dbReference type="PROSITE" id="PS50271">
    <property type="entry name" value="ZF_UBP"/>
    <property type="match status" value="1"/>
</dbReference>
<dbReference type="Pfam" id="PF02148">
    <property type="entry name" value="zf-UBP"/>
    <property type="match status" value="1"/>
</dbReference>
<accession>A0ABM1BXW1</accession>
<gene>
    <name evidence="4" type="primary">LOC106474617</name>
</gene>
<dbReference type="PANTHER" id="PTHR47665:SF1">
    <property type="entry name" value="HISTONE DEACETYLASE-LIKE PROTEIN"/>
    <property type="match status" value="1"/>
</dbReference>
<evidence type="ECO:0000313" key="3">
    <source>
        <dbReference type="Proteomes" id="UP000694941"/>
    </source>
</evidence>
<name>A0ABM1BXW1_LIMPO</name>
<dbReference type="InterPro" id="IPR001607">
    <property type="entry name" value="Znf_UBP"/>
</dbReference>
<dbReference type="Gene3D" id="3.30.40.10">
    <property type="entry name" value="Zinc/RING finger domain, C3HC4 (zinc finger)"/>
    <property type="match status" value="1"/>
</dbReference>
<keyword evidence="3" id="KW-1185">Reference proteome</keyword>
<keyword evidence="1" id="KW-0479">Metal-binding</keyword>
<proteinExistence type="predicted"/>
<reference evidence="4" key="1">
    <citation type="submission" date="2025-08" db="UniProtKB">
        <authorList>
            <consortium name="RefSeq"/>
        </authorList>
    </citation>
    <scope>IDENTIFICATION</scope>
    <source>
        <tissue evidence="4">Muscle</tissue>
    </source>
</reference>
<evidence type="ECO:0000256" key="1">
    <source>
        <dbReference type="PROSITE-ProRule" id="PRU00502"/>
    </source>
</evidence>
<dbReference type="SMART" id="SM00290">
    <property type="entry name" value="ZnF_UBP"/>
    <property type="match status" value="1"/>
</dbReference>
<dbReference type="InterPro" id="IPR013083">
    <property type="entry name" value="Znf_RING/FYVE/PHD"/>
</dbReference>
<dbReference type="PANTHER" id="PTHR47665">
    <property type="entry name" value="HISTONE DEACETYLASE-LIKE PROTEIN"/>
    <property type="match status" value="1"/>
</dbReference>
<protein>
    <submittedName>
        <fullName evidence="4">Histone deacetylase 6-like</fullName>
    </submittedName>
</protein>
<sequence length="138" mass="16059">MINAAVTCEQIKDGDAVNPQMSLPNMLYCVVPLDWCPHLERLQPMPPEGLNPQTPCETCGDPRENWVCLHCYQVHCGRYVNQHMIQHGLECHHQLTLSYSDLSVWCYECEEYIHNEVLLPFKRDAHWKKFGEMMLGTE</sequence>
<keyword evidence="1" id="KW-0863">Zinc-finger</keyword>
<dbReference type="SUPFAM" id="SSF57850">
    <property type="entry name" value="RING/U-box"/>
    <property type="match status" value="1"/>
</dbReference>
<dbReference type="GeneID" id="106474617"/>
<evidence type="ECO:0000313" key="4">
    <source>
        <dbReference type="RefSeq" id="XP_013790761.1"/>
    </source>
</evidence>
<evidence type="ECO:0000259" key="2">
    <source>
        <dbReference type="PROSITE" id="PS50271"/>
    </source>
</evidence>
<dbReference type="RefSeq" id="XP_013790761.1">
    <property type="nucleotide sequence ID" value="XM_013935307.2"/>
</dbReference>
<organism evidence="3 4">
    <name type="scientific">Limulus polyphemus</name>
    <name type="common">Atlantic horseshoe crab</name>
    <dbReference type="NCBI Taxonomy" id="6850"/>
    <lineage>
        <taxon>Eukaryota</taxon>
        <taxon>Metazoa</taxon>
        <taxon>Ecdysozoa</taxon>
        <taxon>Arthropoda</taxon>
        <taxon>Chelicerata</taxon>
        <taxon>Merostomata</taxon>
        <taxon>Xiphosura</taxon>
        <taxon>Limulidae</taxon>
        <taxon>Limulus</taxon>
    </lineage>
</organism>
<dbReference type="Proteomes" id="UP000694941">
    <property type="component" value="Unplaced"/>
</dbReference>